<comment type="caution">
    <text evidence="1">The sequence shown here is derived from an EMBL/GenBank/DDBJ whole genome shotgun (WGS) entry which is preliminary data.</text>
</comment>
<name>A0A2N0QIB9_9GLOM</name>
<proteinExistence type="predicted"/>
<dbReference type="Proteomes" id="UP000232688">
    <property type="component" value="Unassembled WGS sequence"/>
</dbReference>
<evidence type="ECO:0000313" key="2">
    <source>
        <dbReference type="Proteomes" id="UP000232688"/>
    </source>
</evidence>
<reference evidence="1 2" key="2">
    <citation type="submission" date="2017-10" db="EMBL/GenBank/DDBJ databases">
        <title>Genome analyses suggest a sexual origin of heterokaryosis in a supposedly ancient asexual fungus.</title>
        <authorList>
            <person name="Corradi N."/>
            <person name="Sedzielewska K."/>
            <person name="Noel J."/>
            <person name="Charron P."/>
            <person name="Farinelli L."/>
            <person name="Marton T."/>
            <person name="Kruger M."/>
            <person name="Pelin A."/>
            <person name="Brachmann A."/>
            <person name="Corradi N."/>
        </authorList>
    </citation>
    <scope>NUCLEOTIDE SEQUENCE [LARGE SCALE GENOMIC DNA]</scope>
    <source>
        <strain evidence="1 2">A1</strain>
    </source>
</reference>
<evidence type="ECO:0000313" key="1">
    <source>
        <dbReference type="EMBL" id="PKC50792.1"/>
    </source>
</evidence>
<gene>
    <name evidence="1" type="ORF">RhiirA1_485340</name>
</gene>
<dbReference type="VEuPathDB" id="FungiDB:RhiirA1_485340"/>
<organism evidence="1 2">
    <name type="scientific">Rhizophagus irregularis</name>
    <dbReference type="NCBI Taxonomy" id="588596"/>
    <lineage>
        <taxon>Eukaryota</taxon>
        <taxon>Fungi</taxon>
        <taxon>Fungi incertae sedis</taxon>
        <taxon>Mucoromycota</taxon>
        <taxon>Glomeromycotina</taxon>
        <taxon>Glomeromycetes</taxon>
        <taxon>Glomerales</taxon>
        <taxon>Glomeraceae</taxon>
        <taxon>Rhizophagus</taxon>
    </lineage>
</organism>
<reference evidence="1 2" key="1">
    <citation type="submission" date="2017-10" db="EMBL/GenBank/DDBJ databases">
        <title>Extensive intraspecific genome diversity in a model arbuscular mycorrhizal fungus.</title>
        <authorList>
            <person name="Chen E.C.H."/>
            <person name="Morin E."/>
            <person name="Baudet D."/>
            <person name="Noel J."/>
            <person name="Ndikumana S."/>
            <person name="Charron P."/>
            <person name="St-Onge C."/>
            <person name="Giorgi J."/>
            <person name="Grigoriev I.V."/>
            <person name="Roux C."/>
            <person name="Martin F.M."/>
            <person name="Corradi N."/>
        </authorList>
    </citation>
    <scope>NUCLEOTIDE SEQUENCE [LARGE SCALE GENOMIC DNA]</scope>
    <source>
        <strain evidence="1 2">A1</strain>
    </source>
</reference>
<accession>A0A2N0QIB9</accession>
<sequence>MDLGLILPEIDEETPEVAAWFEVLKDVQIDITGAYQKDPMQFEADINITLKGDIQSTFTIPMVMTEEKMWIKLPNSPLLPLPEALKGKFIEFDLVELAELSGQPASTFDMELQTKLNADIINLFVDLLGKDFYKEIDLSTVTVPEGVDASKVIKFELTNETLKPFLDKVVNELLPQLLEILH</sequence>
<dbReference type="EMBL" id="LLXH01009046">
    <property type="protein sequence ID" value="PKC50792.1"/>
    <property type="molecule type" value="Genomic_DNA"/>
</dbReference>
<protein>
    <submittedName>
        <fullName evidence="1">Uncharacterized protein</fullName>
    </submittedName>
</protein>
<dbReference type="AlphaFoldDB" id="A0A2N0QIB9"/>